<comment type="caution">
    <text evidence="1">The sequence shown here is derived from an EMBL/GenBank/DDBJ whole genome shotgun (WGS) entry which is preliminary data.</text>
</comment>
<organism evidence="1 2">
    <name type="scientific">Neoaquamicrobium sediminum</name>
    <dbReference type="NCBI Taxonomy" id="1849104"/>
    <lineage>
        <taxon>Bacteria</taxon>
        <taxon>Pseudomonadati</taxon>
        <taxon>Pseudomonadota</taxon>
        <taxon>Alphaproteobacteria</taxon>
        <taxon>Hyphomicrobiales</taxon>
        <taxon>Phyllobacteriaceae</taxon>
        <taxon>Neoaquamicrobium</taxon>
    </lineage>
</organism>
<dbReference type="Proteomes" id="UP001559025">
    <property type="component" value="Unassembled WGS sequence"/>
</dbReference>
<dbReference type="Pfam" id="PF13242">
    <property type="entry name" value="Hydrolase_like"/>
    <property type="match status" value="1"/>
</dbReference>
<proteinExistence type="predicted"/>
<dbReference type="InterPro" id="IPR036412">
    <property type="entry name" value="HAD-like_sf"/>
</dbReference>
<keyword evidence="2" id="KW-1185">Reference proteome</keyword>
<dbReference type="PANTHER" id="PTHR19288:SF46">
    <property type="entry name" value="HALOACID DEHALOGENASE-LIKE HYDROLASE DOMAIN-CONTAINING PROTEIN 2"/>
    <property type="match status" value="1"/>
</dbReference>
<reference evidence="1 2" key="1">
    <citation type="submission" date="2024-01" db="EMBL/GenBank/DDBJ databases">
        <title>New evidence supports the origin of RcGTA from prophage.</title>
        <authorList>
            <person name="Xu Y."/>
            <person name="Liu B."/>
            <person name="Chen F."/>
        </authorList>
    </citation>
    <scope>NUCLEOTIDE SEQUENCE [LARGE SCALE GENOMIC DNA]</scope>
    <source>
        <strain evidence="1 2">CBW1107-2</strain>
    </source>
</reference>
<dbReference type="EMBL" id="JAZHFV010000005">
    <property type="protein sequence ID" value="MEX4008927.1"/>
    <property type="molecule type" value="Genomic_DNA"/>
</dbReference>
<dbReference type="GO" id="GO:0016787">
    <property type="term" value="F:hydrolase activity"/>
    <property type="evidence" value="ECO:0007669"/>
    <property type="project" value="UniProtKB-KW"/>
</dbReference>
<name>A0ABV3WW68_9HYPH</name>
<accession>A0ABV3WW68</accession>
<sequence length="261" mass="27330">MRHVETVRSFAEIDVAARSIVLCDLDGCLISGRHVHEGARAFVDASGDRLWIVSNNSSDTAGTLAARLDELGISVDADRILLAGEESVRRLADDPQAKAALVYADAPLRSLATSLGIANSGGVPEVLLLGRDSRFSLQLAEEIASHLVDGAELRATNLDLTHPTAHGRPVPETGALVAAIEACTGPLQIKSVGKPAADLIEIALERSGADRRRALFVGDNDATDGVAARAAGIDFLRILHSAIAPKVSIASHLNGRESVSC</sequence>
<dbReference type="InterPro" id="IPR023214">
    <property type="entry name" value="HAD_sf"/>
</dbReference>
<evidence type="ECO:0000313" key="2">
    <source>
        <dbReference type="Proteomes" id="UP001559025"/>
    </source>
</evidence>
<dbReference type="InterPro" id="IPR006357">
    <property type="entry name" value="HAD-SF_hydro_IIA"/>
</dbReference>
<dbReference type="Gene3D" id="3.40.50.1000">
    <property type="entry name" value="HAD superfamily/HAD-like"/>
    <property type="match status" value="2"/>
</dbReference>
<keyword evidence="1" id="KW-0378">Hydrolase</keyword>
<evidence type="ECO:0000313" key="1">
    <source>
        <dbReference type="EMBL" id="MEX4008927.1"/>
    </source>
</evidence>
<gene>
    <name evidence="1" type="ORF">V1479_16580</name>
</gene>
<dbReference type="SUPFAM" id="SSF56784">
    <property type="entry name" value="HAD-like"/>
    <property type="match status" value="1"/>
</dbReference>
<dbReference type="PANTHER" id="PTHR19288">
    <property type="entry name" value="4-NITROPHENYLPHOSPHATASE-RELATED"/>
    <property type="match status" value="1"/>
</dbReference>
<protein>
    <submittedName>
        <fullName evidence="1">HAD family hydrolase</fullName>
    </submittedName>
</protein>
<dbReference type="Pfam" id="PF13344">
    <property type="entry name" value="Hydrolase_6"/>
    <property type="match status" value="1"/>
</dbReference>
<dbReference type="RefSeq" id="WP_368803900.1">
    <property type="nucleotide sequence ID" value="NZ_JAZHFV010000005.1"/>
</dbReference>